<organism evidence="1">
    <name type="scientific">bioreactor metagenome</name>
    <dbReference type="NCBI Taxonomy" id="1076179"/>
    <lineage>
        <taxon>unclassified sequences</taxon>
        <taxon>metagenomes</taxon>
        <taxon>ecological metagenomes</taxon>
    </lineage>
</organism>
<sequence>MRDEFGLGPQHIILVGFDVEVLRQALKHLGENLAGHQNAGLAHVAALPFSCALRGRLSLVMGKNKPKRQRNQMKVITMKIGISTQHDQAM</sequence>
<reference evidence="1" key="1">
    <citation type="submission" date="2019-08" db="EMBL/GenBank/DDBJ databases">
        <authorList>
            <person name="Kucharzyk K."/>
            <person name="Murdoch R.W."/>
            <person name="Higgins S."/>
            <person name="Loffler F."/>
        </authorList>
    </citation>
    <scope>NUCLEOTIDE SEQUENCE</scope>
</reference>
<accession>A0A645BYL0</accession>
<evidence type="ECO:0000313" key="1">
    <source>
        <dbReference type="EMBL" id="MPM66794.1"/>
    </source>
</evidence>
<dbReference type="EMBL" id="VSSQ01021301">
    <property type="protein sequence ID" value="MPM66794.1"/>
    <property type="molecule type" value="Genomic_DNA"/>
</dbReference>
<dbReference type="AlphaFoldDB" id="A0A645BYL0"/>
<protein>
    <submittedName>
        <fullName evidence="1">Uncharacterized protein</fullName>
    </submittedName>
</protein>
<name>A0A645BYL0_9ZZZZ</name>
<gene>
    <name evidence="1" type="ORF">SDC9_113705</name>
</gene>
<comment type="caution">
    <text evidence="1">The sequence shown here is derived from an EMBL/GenBank/DDBJ whole genome shotgun (WGS) entry which is preliminary data.</text>
</comment>
<proteinExistence type="predicted"/>